<proteinExistence type="predicted"/>
<evidence type="ECO:0000313" key="4">
    <source>
        <dbReference type="EMBL" id="RVW79868.1"/>
    </source>
</evidence>
<dbReference type="EMBL" id="QGNW01000273">
    <property type="protein sequence ID" value="RVW79868.1"/>
    <property type="molecule type" value="Genomic_DNA"/>
</dbReference>
<feature type="domain" description="Lipid-binding serum glycoprotein C-terminal" evidence="3">
    <location>
        <begin position="303"/>
        <end position="501"/>
    </location>
</feature>
<dbReference type="PANTHER" id="PTHR46801">
    <property type="entry name" value="OS06G0309200 PROTEIN"/>
    <property type="match status" value="1"/>
</dbReference>
<dbReference type="InterPro" id="IPR001124">
    <property type="entry name" value="Lipid-bd_serum_glycop_C"/>
</dbReference>
<dbReference type="PANTHER" id="PTHR46801:SF2">
    <property type="entry name" value="LIPOPOLYSACCHARIDE-BINDING PROTEIN"/>
    <property type="match status" value="1"/>
</dbReference>
<keyword evidence="1" id="KW-0325">Glycoprotein</keyword>
<dbReference type="PIRSF" id="PIRSF002417">
    <property type="entry name" value="Lipid_binding_protein"/>
    <property type="match status" value="1"/>
</dbReference>
<dbReference type="SUPFAM" id="SSF55394">
    <property type="entry name" value="Bactericidal permeability-increasing protein, BPI"/>
    <property type="match status" value="2"/>
</dbReference>
<evidence type="ECO:0000259" key="3">
    <source>
        <dbReference type="SMART" id="SM00329"/>
    </source>
</evidence>
<dbReference type="AlphaFoldDB" id="A0A438H5T5"/>
<dbReference type="Pfam" id="PF01273">
    <property type="entry name" value="LBP_BPI_CETP"/>
    <property type="match status" value="1"/>
</dbReference>
<dbReference type="Gene3D" id="3.15.10.10">
    <property type="entry name" value="Bactericidal permeability-increasing protein, domain 1"/>
    <property type="match status" value="1"/>
</dbReference>
<sequence length="524" mass="57116">MGLSSNLMAPAAFFIVLALFSVPTDAQIKSDEGFISVFISSKGLGFVKDLLMHKAVSSLTPIEIQPIEKIVKIPLVGQVDILLSNITILSVGVGTSYVSSGGAGVVIVASGGTANMSMNWKYSYDTWLFPISDKGAASVLVYVEVIFYLSLNQRKLTVASFSKVEGMAMELTLGLKDQNGTLSLSLLDWGCFVKDIFVKLDGGATWFYQGLVDAFKEQIASAVEDSVSKRIREGIIKLDSLLQSVPKEIPVDHVAALNVTFVKDPVSSNSSIDFEINGLFTAKDGIPAPTNYHKKHRAPVSCTGPAKMIEMSLDENVFNSATSVYFKADFMSWIVNKMPDQSLLNTAGWKYIVPQLYNQYPDDGVNLNISVSSQPMLKIADDKVDTTIYSDMIIDVLDSGEVIQVACISLVINATGSIQISKNNLTGSFGLTEFTMSLKWSNIGDLDMHQVQAAMSTVIDTVFLPYLNLHLAKGFPLPVLPGFTLENAEIICRNSQVMVCSDVVHTGEYDLYKLLPLWVNMLSI</sequence>
<gene>
    <name evidence="4" type="primary">VvCHDp000578_3</name>
    <name evidence="4" type="ORF">CK203_041347</name>
</gene>
<dbReference type="GO" id="GO:0008289">
    <property type="term" value="F:lipid binding"/>
    <property type="evidence" value="ECO:0007669"/>
    <property type="project" value="InterPro"/>
</dbReference>
<dbReference type="Pfam" id="PF02886">
    <property type="entry name" value="LBP_BPI_CETP_C"/>
    <property type="match status" value="1"/>
</dbReference>
<evidence type="ECO:0000313" key="5">
    <source>
        <dbReference type="Proteomes" id="UP000288805"/>
    </source>
</evidence>
<protein>
    <submittedName>
        <fullName evidence="4">Putative BPI/LBP family protein</fullName>
    </submittedName>
</protein>
<accession>A0A438H5T5</accession>
<name>A0A438H5T5_VITVI</name>
<dbReference type="GO" id="GO:0005615">
    <property type="term" value="C:extracellular space"/>
    <property type="evidence" value="ECO:0007669"/>
    <property type="project" value="InterPro"/>
</dbReference>
<keyword evidence="2" id="KW-0732">Signal</keyword>
<reference evidence="4 5" key="1">
    <citation type="journal article" date="2018" name="PLoS Genet.">
        <title>Population sequencing reveals clonal diversity and ancestral inbreeding in the grapevine cultivar Chardonnay.</title>
        <authorList>
            <person name="Roach M.J."/>
            <person name="Johnson D.L."/>
            <person name="Bohlmann J."/>
            <person name="van Vuuren H.J."/>
            <person name="Jones S.J."/>
            <person name="Pretorius I.S."/>
            <person name="Schmidt S.A."/>
            <person name="Borneman A.R."/>
        </authorList>
    </citation>
    <scope>NUCLEOTIDE SEQUENCE [LARGE SCALE GENOMIC DNA]</scope>
    <source>
        <strain evidence="5">cv. Chardonnay</strain>
        <tissue evidence="4">Leaf</tissue>
    </source>
</reference>
<feature type="signal peptide" evidence="2">
    <location>
        <begin position="1"/>
        <end position="26"/>
    </location>
</feature>
<dbReference type="Gene3D" id="3.15.20.10">
    <property type="entry name" value="Bactericidal permeability-increasing protein, domain 2"/>
    <property type="match status" value="1"/>
</dbReference>
<comment type="caution">
    <text evidence="4">The sequence shown here is derived from an EMBL/GenBank/DDBJ whole genome shotgun (WGS) entry which is preliminary data.</text>
</comment>
<dbReference type="InterPro" id="IPR030675">
    <property type="entry name" value="BPI/LBP"/>
</dbReference>
<dbReference type="Proteomes" id="UP000288805">
    <property type="component" value="Unassembled WGS sequence"/>
</dbReference>
<dbReference type="InterPro" id="IPR017943">
    <property type="entry name" value="Bactericidal_perm-incr_a/b_dom"/>
</dbReference>
<dbReference type="SMART" id="SM00329">
    <property type="entry name" value="BPI2"/>
    <property type="match status" value="1"/>
</dbReference>
<organism evidence="4 5">
    <name type="scientific">Vitis vinifera</name>
    <name type="common">Grape</name>
    <dbReference type="NCBI Taxonomy" id="29760"/>
    <lineage>
        <taxon>Eukaryota</taxon>
        <taxon>Viridiplantae</taxon>
        <taxon>Streptophyta</taxon>
        <taxon>Embryophyta</taxon>
        <taxon>Tracheophyta</taxon>
        <taxon>Spermatophyta</taxon>
        <taxon>Magnoliopsida</taxon>
        <taxon>eudicotyledons</taxon>
        <taxon>Gunneridae</taxon>
        <taxon>Pentapetalae</taxon>
        <taxon>rosids</taxon>
        <taxon>Vitales</taxon>
        <taxon>Vitaceae</taxon>
        <taxon>Viteae</taxon>
        <taxon>Vitis</taxon>
    </lineage>
</organism>
<dbReference type="InterPro" id="IPR017942">
    <property type="entry name" value="Lipid-bd_serum_glycop_N"/>
</dbReference>
<evidence type="ECO:0000256" key="2">
    <source>
        <dbReference type="SAM" id="SignalP"/>
    </source>
</evidence>
<feature type="chain" id="PRO_5019036547" evidence="2">
    <location>
        <begin position="27"/>
        <end position="524"/>
    </location>
</feature>
<evidence type="ECO:0000256" key="1">
    <source>
        <dbReference type="ARBA" id="ARBA00023180"/>
    </source>
</evidence>
<dbReference type="InterPro" id="IPR045897">
    <property type="entry name" value="BPI/LBP_pln"/>
</dbReference>